<proteinExistence type="predicted"/>
<dbReference type="EMBL" id="BPLR01001320">
    <property type="protein sequence ID" value="GIZ01581.1"/>
    <property type="molecule type" value="Genomic_DNA"/>
</dbReference>
<evidence type="ECO:0000313" key="2">
    <source>
        <dbReference type="Proteomes" id="UP001054945"/>
    </source>
</evidence>
<name>A0AAV4Y6G7_CAEEX</name>
<keyword evidence="2" id="KW-1185">Reference proteome</keyword>
<reference evidence="1 2" key="1">
    <citation type="submission" date="2021-06" db="EMBL/GenBank/DDBJ databases">
        <title>Caerostris extrusa draft genome.</title>
        <authorList>
            <person name="Kono N."/>
            <person name="Arakawa K."/>
        </authorList>
    </citation>
    <scope>NUCLEOTIDE SEQUENCE [LARGE SCALE GENOMIC DNA]</scope>
</reference>
<dbReference type="AlphaFoldDB" id="A0AAV4Y6G7"/>
<comment type="caution">
    <text evidence="1">The sequence shown here is derived from an EMBL/GenBank/DDBJ whole genome shotgun (WGS) entry which is preliminary data.</text>
</comment>
<organism evidence="1 2">
    <name type="scientific">Caerostris extrusa</name>
    <name type="common">Bark spider</name>
    <name type="synonym">Caerostris bankana</name>
    <dbReference type="NCBI Taxonomy" id="172846"/>
    <lineage>
        <taxon>Eukaryota</taxon>
        <taxon>Metazoa</taxon>
        <taxon>Ecdysozoa</taxon>
        <taxon>Arthropoda</taxon>
        <taxon>Chelicerata</taxon>
        <taxon>Arachnida</taxon>
        <taxon>Araneae</taxon>
        <taxon>Araneomorphae</taxon>
        <taxon>Entelegynae</taxon>
        <taxon>Araneoidea</taxon>
        <taxon>Araneidae</taxon>
        <taxon>Caerostris</taxon>
    </lineage>
</organism>
<sequence length="242" mass="27488">MTVERQTKSCLNIWSLGNILHLRLSARKGFQIHPLLSHPLKKLKPKIGYGFSATAAKRSATASENYSSDFRKSLTSASKSDFPKLRKRFSLKFLRGFRNTSHLGLSVSVPNTPPAFQPSEELKSREKGFRNASHLGLSVERVPNPAPSAQPPPAFQPSQEIKGRERYEFPPTAVNFPIGNSERKLFLRLPKEFDFYLQTRFPEIEKNASRFNSSEIFEILRIWGYQWGKGTKSPQPSNPLKN</sequence>
<gene>
    <name evidence="1" type="ORF">CEXT_451121</name>
</gene>
<accession>A0AAV4Y6G7</accession>
<evidence type="ECO:0000313" key="1">
    <source>
        <dbReference type="EMBL" id="GIZ01581.1"/>
    </source>
</evidence>
<dbReference type="Proteomes" id="UP001054945">
    <property type="component" value="Unassembled WGS sequence"/>
</dbReference>
<protein>
    <submittedName>
        <fullName evidence="1">Uncharacterized protein</fullName>
    </submittedName>
</protein>